<evidence type="ECO:0000256" key="3">
    <source>
        <dbReference type="ARBA" id="ARBA00022898"/>
    </source>
</evidence>
<comment type="cofactor">
    <cofactor evidence="1 6">
        <name>pyridoxal 5'-phosphate</name>
        <dbReference type="ChEBI" id="CHEBI:597326"/>
    </cofactor>
</comment>
<proteinExistence type="inferred from homology"/>
<dbReference type="GO" id="GO:0004795">
    <property type="term" value="F:threonine synthase activity"/>
    <property type="evidence" value="ECO:0007669"/>
    <property type="project" value="UniProtKB-UniRule"/>
</dbReference>
<dbReference type="CDD" id="cd01560">
    <property type="entry name" value="Thr-synth_2"/>
    <property type="match status" value="1"/>
</dbReference>
<dbReference type="Gene3D" id="3.90.1380.10">
    <property type="entry name" value="Threonine synthase, N-terminal domain"/>
    <property type="match status" value="1"/>
</dbReference>
<dbReference type="EMBL" id="AZQQ01000099">
    <property type="protein sequence ID" value="KDD66261.1"/>
    <property type="molecule type" value="Genomic_DNA"/>
</dbReference>
<comment type="caution">
    <text evidence="9">The sequence shown here is derived from an EMBL/GenBank/DDBJ whole genome shotgun (WGS) entry which is preliminary data.</text>
</comment>
<accession>A0A059KW93</accession>
<dbReference type="InterPro" id="IPR051166">
    <property type="entry name" value="Threonine_Synthase"/>
</dbReference>
<organism evidence="9 10">
    <name type="scientific">Pseudomonas mandelii PD30</name>
    <dbReference type="NCBI Taxonomy" id="1419583"/>
    <lineage>
        <taxon>Bacteria</taxon>
        <taxon>Pseudomonadati</taxon>
        <taxon>Pseudomonadota</taxon>
        <taxon>Gammaproteobacteria</taxon>
        <taxon>Pseudomonadales</taxon>
        <taxon>Pseudomonadaceae</taxon>
        <taxon>Pseudomonas</taxon>
    </lineage>
</organism>
<evidence type="ECO:0000256" key="2">
    <source>
        <dbReference type="ARBA" id="ARBA00005517"/>
    </source>
</evidence>
<gene>
    <name evidence="9" type="ORF">V466_25285</name>
</gene>
<dbReference type="EC" id="4.2.3.1" evidence="5"/>
<reference evidence="9 10" key="1">
    <citation type="submission" date="2013-12" db="EMBL/GenBank/DDBJ databases">
        <authorList>
            <person name="Formusa P.A."/>
            <person name="Habash M."/>
            <person name="Lee H."/>
            <person name="Trevors J.T."/>
        </authorList>
    </citation>
    <scope>NUCLEOTIDE SEQUENCE [LARGE SCALE GENOMIC DNA]</scope>
    <source>
        <strain evidence="9 10">PD30</strain>
    </source>
</reference>
<feature type="domain" description="Tryptophan synthase beta chain-like PALP" evidence="7">
    <location>
        <begin position="95"/>
        <end position="398"/>
    </location>
</feature>
<dbReference type="SUPFAM" id="SSF53686">
    <property type="entry name" value="Tryptophan synthase beta subunit-like PLP-dependent enzymes"/>
    <property type="match status" value="1"/>
</dbReference>
<evidence type="ECO:0000256" key="6">
    <source>
        <dbReference type="PIRSR" id="PIRSR604450-51"/>
    </source>
</evidence>
<dbReference type="NCBIfam" id="TIGR00260">
    <property type="entry name" value="thrC"/>
    <property type="match status" value="1"/>
</dbReference>
<feature type="domain" description="Threonine synthase N-terminal" evidence="8">
    <location>
        <begin position="2"/>
        <end position="79"/>
    </location>
</feature>
<dbReference type="AlphaFoldDB" id="A0A059KW93"/>
<dbReference type="InterPro" id="IPR029144">
    <property type="entry name" value="Thr_synth_N"/>
</dbReference>
<dbReference type="InterPro" id="IPR004450">
    <property type="entry name" value="Thr_synthase-like"/>
</dbReference>
<evidence type="ECO:0000256" key="1">
    <source>
        <dbReference type="ARBA" id="ARBA00001933"/>
    </source>
</evidence>
<dbReference type="Proteomes" id="UP000026739">
    <property type="component" value="Unassembled WGS sequence"/>
</dbReference>
<dbReference type="InterPro" id="IPR036052">
    <property type="entry name" value="TrpB-like_PALP_sf"/>
</dbReference>
<name>A0A059KW93_9PSED</name>
<dbReference type="PANTHER" id="PTHR42690:SF1">
    <property type="entry name" value="THREONINE SYNTHASE-LIKE 2"/>
    <property type="match status" value="1"/>
</dbReference>
<dbReference type="PANTHER" id="PTHR42690">
    <property type="entry name" value="THREONINE SYNTHASE FAMILY MEMBER"/>
    <property type="match status" value="1"/>
</dbReference>
<keyword evidence="3 6" id="KW-0663">Pyridoxal phosphate</keyword>
<evidence type="ECO:0000313" key="9">
    <source>
        <dbReference type="EMBL" id="KDD66261.1"/>
    </source>
</evidence>
<dbReference type="eggNOG" id="COG0498">
    <property type="taxonomic scope" value="Bacteria"/>
</dbReference>
<sequence>MHYVSTRNSAVQVNFEKVVLSGIAEDGGLYVPLELPQFEAQDIANWSTLPYDELAYRVISPFVGEAIPEADLKRLLKEAGSDFSHRSLAPLHQVDRNEWVLELFHGPTRSSKDFAAQLQARLVQYFLRKRGRRAVVLGATNGDTGLAAIEAFKHCDETDVVVFYPQAGVPQDQLQHLQAVAHHKVHQFAVNGSFDECQTIVTRLFRQWPCMQHEAISFNSSNWVSVLAQLVFYFHAVLQLGGGQRPIGFSVPAASFAEVYAGYIAQKMGLPITQIIVATNQNDALHQLFLKNHYSRSRANKTLSPAMDLSIFSNLERFLWELYGHDDQAVSALMAAFESSGEMTIANEFWLQARMIIDSYAVSDEETLKEMTSLYRDTGYVIDPHTATGVLAARLYRRSLVAPMVTLGEISPAKSAVLLGELGISTPAQHSPVAKQGPAQLYRIQPDDLDTIHQMLGAL</sequence>
<comment type="similarity">
    <text evidence="2">Belongs to the threonine synthase family.</text>
</comment>
<evidence type="ECO:0000256" key="4">
    <source>
        <dbReference type="ARBA" id="ARBA00023239"/>
    </source>
</evidence>
<evidence type="ECO:0000259" key="8">
    <source>
        <dbReference type="Pfam" id="PF14821"/>
    </source>
</evidence>
<dbReference type="RefSeq" id="WP_033060808.1">
    <property type="nucleotide sequence ID" value="NZ_AZQQ01000099.1"/>
</dbReference>
<evidence type="ECO:0000259" key="7">
    <source>
        <dbReference type="Pfam" id="PF00291"/>
    </source>
</evidence>
<dbReference type="Gene3D" id="3.40.50.1100">
    <property type="match status" value="2"/>
</dbReference>
<dbReference type="Pfam" id="PF00291">
    <property type="entry name" value="PALP"/>
    <property type="match status" value="1"/>
</dbReference>
<evidence type="ECO:0000313" key="10">
    <source>
        <dbReference type="Proteomes" id="UP000026739"/>
    </source>
</evidence>
<dbReference type="InterPro" id="IPR001926">
    <property type="entry name" value="TrpB-like_PALP"/>
</dbReference>
<dbReference type="GO" id="GO:0009088">
    <property type="term" value="P:threonine biosynthetic process"/>
    <property type="evidence" value="ECO:0007669"/>
    <property type="project" value="UniProtKB-UniRule"/>
</dbReference>
<protein>
    <recommendedName>
        <fullName evidence="5">Threonine synthase</fullName>
        <ecNumber evidence="5">4.2.3.1</ecNumber>
    </recommendedName>
</protein>
<keyword evidence="4" id="KW-0456">Lyase</keyword>
<dbReference type="InterPro" id="IPR037158">
    <property type="entry name" value="Thr_synth_N_sf"/>
</dbReference>
<evidence type="ECO:0000256" key="5">
    <source>
        <dbReference type="NCBIfam" id="TIGR00260"/>
    </source>
</evidence>
<dbReference type="Pfam" id="PF14821">
    <property type="entry name" value="Thr_synth_N"/>
    <property type="match status" value="1"/>
</dbReference>
<feature type="modified residue" description="N6-(pyridoxal phosphate)lysine" evidence="6">
    <location>
        <position position="112"/>
    </location>
</feature>